<proteinExistence type="predicted"/>
<evidence type="ECO:0008006" key="4">
    <source>
        <dbReference type="Google" id="ProtNLM"/>
    </source>
</evidence>
<feature type="signal peptide" evidence="1">
    <location>
        <begin position="1"/>
        <end position="23"/>
    </location>
</feature>
<dbReference type="EMBL" id="CP018632">
    <property type="protein sequence ID" value="ASJ72277.1"/>
    <property type="molecule type" value="Genomic_DNA"/>
</dbReference>
<gene>
    <name evidence="2" type="ORF">IMCC3135_10925</name>
</gene>
<reference evidence="2 3" key="1">
    <citation type="submission" date="2016-12" db="EMBL/GenBank/DDBJ databases">
        <authorList>
            <person name="Song W.-J."/>
            <person name="Kurnit D.M."/>
        </authorList>
    </citation>
    <scope>NUCLEOTIDE SEQUENCE [LARGE SCALE GENOMIC DNA]</scope>
    <source>
        <strain evidence="2 3">IMCC3135</strain>
    </source>
</reference>
<dbReference type="KEGG" id="gai:IMCC3135_10925"/>
<sequence length="282" mass="30551">MNIRNTVLTACLVGSGYFAPALAATPDVTGLRADIYSTNSAELFWDRVPNQALTYEILRNDGQLSTTDGTSFYDSTRSPGVTSDYAVTAIDSDGVRSTTATTTVAPFDQVSLQPLHLRGDVYSSTTAEILWVRVPNRDLSYEVERDGVVMSVTHGNSYYDSARTSGAPNTYTVTTIDELGIRHLPATLTLGLFGTESIDSPPATGLKSSVYSATAAEIHWDRVPNRDLRYELLRDDGLSNISNGTSYYDNKRFPGTSNTYIITTIDEEGNRSSAVSIDVPAG</sequence>
<dbReference type="Gene3D" id="2.60.40.10">
    <property type="entry name" value="Immunoglobulins"/>
    <property type="match status" value="2"/>
</dbReference>
<keyword evidence="1" id="KW-0732">Signal</keyword>
<dbReference type="InterPro" id="IPR013783">
    <property type="entry name" value="Ig-like_fold"/>
</dbReference>
<dbReference type="RefSeq" id="WP_088917601.1">
    <property type="nucleotide sequence ID" value="NZ_CP018632.1"/>
</dbReference>
<dbReference type="Proteomes" id="UP000250079">
    <property type="component" value="Chromosome"/>
</dbReference>
<name>A0A2Z2NX13_9GAMM</name>
<dbReference type="AlphaFoldDB" id="A0A2Z2NX13"/>
<protein>
    <recommendedName>
        <fullName evidence="4">Fibronectin type-III domain-containing protein</fullName>
    </recommendedName>
</protein>
<organism evidence="2 3">
    <name type="scientific">Granulosicoccus antarcticus IMCC3135</name>
    <dbReference type="NCBI Taxonomy" id="1192854"/>
    <lineage>
        <taxon>Bacteria</taxon>
        <taxon>Pseudomonadati</taxon>
        <taxon>Pseudomonadota</taxon>
        <taxon>Gammaproteobacteria</taxon>
        <taxon>Chromatiales</taxon>
        <taxon>Granulosicoccaceae</taxon>
        <taxon>Granulosicoccus</taxon>
    </lineage>
</organism>
<keyword evidence="3" id="KW-1185">Reference proteome</keyword>
<evidence type="ECO:0000313" key="3">
    <source>
        <dbReference type="Proteomes" id="UP000250079"/>
    </source>
</evidence>
<dbReference type="OrthoDB" id="6845000at2"/>
<evidence type="ECO:0000256" key="1">
    <source>
        <dbReference type="SAM" id="SignalP"/>
    </source>
</evidence>
<accession>A0A2Z2NX13</accession>
<feature type="chain" id="PRO_5016307060" description="Fibronectin type-III domain-containing protein" evidence="1">
    <location>
        <begin position="24"/>
        <end position="282"/>
    </location>
</feature>
<evidence type="ECO:0000313" key="2">
    <source>
        <dbReference type="EMBL" id="ASJ72277.1"/>
    </source>
</evidence>